<dbReference type="InterPro" id="IPR029058">
    <property type="entry name" value="AB_hydrolase_fold"/>
</dbReference>
<dbReference type="EMBL" id="CP043498">
    <property type="protein sequence ID" value="QFY60001.1"/>
    <property type="molecule type" value="Genomic_DNA"/>
</dbReference>
<gene>
    <name evidence="2" type="ORF">FZ934_05910</name>
</gene>
<proteinExistence type="predicted"/>
<sequence>MNLNMPTFSNFSHDGLKLAYFDEGDPAGPPVLLIHGFASSASVNWVHPGWLKTLGDAGYRVIAIDNRGHGASDKPRDAEAYRPWHMAGDAIALLDHLGIPEANVMGYSMGARISVFAALARPDRVRSLVLGGLGIGMTDGVGDWDPIADALLAPSIDTVTHARGRMFRAFAEQTKSDREALAACIHGSRDLVLRSDMGKIEAPTLIGVGTNDDIAGSPQELAALMPHAIALDIPGRDHMLAVGDKVFKKAALEFYADVAGW</sequence>
<dbReference type="AlphaFoldDB" id="A0A5Q0C7V4"/>
<dbReference type="PANTHER" id="PTHR43798">
    <property type="entry name" value="MONOACYLGLYCEROL LIPASE"/>
    <property type="match status" value="1"/>
</dbReference>
<reference evidence="2 3" key="1">
    <citation type="submission" date="2019-08" db="EMBL/GenBank/DDBJ databases">
        <title>Prosopis cineraria nodule microbiome.</title>
        <authorList>
            <person name="Ali R."/>
            <person name="Chaluvadi S.R."/>
            <person name="Wang X."/>
        </authorList>
    </citation>
    <scope>NUCLEOTIDE SEQUENCE [LARGE SCALE GENOMIC DNA]</scope>
    <source>
        <strain evidence="2 3">BG7</strain>
    </source>
</reference>
<evidence type="ECO:0000313" key="2">
    <source>
        <dbReference type="EMBL" id="QFY60001.1"/>
    </source>
</evidence>
<feature type="domain" description="AB hydrolase-1" evidence="1">
    <location>
        <begin position="29"/>
        <end position="149"/>
    </location>
</feature>
<dbReference type="KEGG" id="rgr:FZ934_05910"/>
<dbReference type="InterPro" id="IPR050266">
    <property type="entry name" value="AB_hydrolase_sf"/>
</dbReference>
<dbReference type="Gene3D" id="3.40.50.1820">
    <property type="entry name" value="alpha/beta hydrolase"/>
    <property type="match status" value="1"/>
</dbReference>
<dbReference type="SUPFAM" id="SSF53474">
    <property type="entry name" value="alpha/beta-Hydrolases"/>
    <property type="match status" value="1"/>
</dbReference>
<keyword evidence="3" id="KW-1185">Reference proteome</keyword>
<dbReference type="RefSeq" id="WP_153270295.1">
    <property type="nucleotide sequence ID" value="NZ_CP043498.1"/>
</dbReference>
<dbReference type="PRINTS" id="PR00111">
    <property type="entry name" value="ABHYDROLASE"/>
</dbReference>
<dbReference type="InterPro" id="IPR000073">
    <property type="entry name" value="AB_hydrolase_1"/>
</dbReference>
<evidence type="ECO:0000313" key="3">
    <source>
        <dbReference type="Proteomes" id="UP000326881"/>
    </source>
</evidence>
<dbReference type="GO" id="GO:0016787">
    <property type="term" value="F:hydrolase activity"/>
    <property type="evidence" value="ECO:0007669"/>
    <property type="project" value="UniProtKB-KW"/>
</dbReference>
<protein>
    <submittedName>
        <fullName evidence="2">Alpha/beta hydrolase</fullName>
    </submittedName>
</protein>
<dbReference type="Proteomes" id="UP000326881">
    <property type="component" value="Chromosome"/>
</dbReference>
<dbReference type="InterPro" id="IPR000639">
    <property type="entry name" value="Epox_hydrolase-like"/>
</dbReference>
<dbReference type="OrthoDB" id="9804723at2"/>
<dbReference type="PRINTS" id="PR00412">
    <property type="entry name" value="EPOXHYDRLASE"/>
</dbReference>
<keyword evidence="2" id="KW-0378">Hydrolase</keyword>
<organism evidence="2 3">
    <name type="scientific">Rhizobium grahamii</name>
    <dbReference type="NCBI Taxonomy" id="1120045"/>
    <lineage>
        <taxon>Bacteria</taxon>
        <taxon>Pseudomonadati</taxon>
        <taxon>Pseudomonadota</taxon>
        <taxon>Alphaproteobacteria</taxon>
        <taxon>Hyphomicrobiales</taxon>
        <taxon>Rhizobiaceae</taxon>
        <taxon>Rhizobium/Agrobacterium group</taxon>
        <taxon>Rhizobium</taxon>
    </lineage>
</organism>
<dbReference type="PANTHER" id="PTHR43798:SF33">
    <property type="entry name" value="HYDROLASE, PUTATIVE (AFU_ORTHOLOGUE AFUA_2G14860)-RELATED"/>
    <property type="match status" value="1"/>
</dbReference>
<evidence type="ECO:0000259" key="1">
    <source>
        <dbReference type="Pfam" id="PF00561"/>
    </source>
</evidence>
<dbReference type="Pfam" id="PF00561">
    <property type="entry name" value="Abhydrolase_1"/>
    <property type="match status" value="1"/>
</dbReference>
<name>A0A5Q0C7V4_9HYPH</name>
<accession>A0A5Q0C7V4</accession>
<dbReference type="GO" id="GO:0016020">
    <property type="term" value="C:membrane"/>
    <property type="evidence" value="ECO:0007669"/>
    <property type="project" value="TreeGrafter"/>
</dbReference>